<name>A0A098GI30_LEGMI</name>
<dbReference type="HOGENOM" id="CLU_879787_0_0_6"/>
<keyword evidence="4" id="KW-1185">Reference proteome</keyword>
<accession>A0A098GI30</accession>
<evidence type="ECO:0000313" key="3">
    <source>
        <dbReference type="Proteomes" id="UP000032414"/>
    </source>
</evidence>
<evidence type="ECO:0000313" key="1">
    <source>
        <dbReference type="EMBL" id="CEG61136.1"/>
    </source>
</evidence>
<dbReference type="EMBL" id="LN614830">
    <property type="protein sequence ID" value="CEG61136.1"/>
    <property type="molecule type" value="Genomic_DNA"/>
</dbReference>
<dbReference type="KEGG" id="tmc:LMI_1843"/>
<reference evidence="2 4" key="3">
    <citation type="submission" date="2016-10" db="EMBL/GenBank/DDBJ databases">
        <authorList>
            <person name="Varghese N."/>
            <person name="Submissions S."/>
        </authorList>
    </citation>
    <scope>NUCLEOTIDE SEQUENCE [LARGE SCALE GENOMIC DNA]</scope>
    <source>
        <strain evidence="2 4">ATCC 33218</strain>
    </source>
</reference>
<dbReference type="RefSeq" id="WP_045099430.1">
    <property type="nucleotide sequence ID" value="NZ_CP020614.1"/>
</dbReference>
<evidence type="ECO:0000313" key="2">
    <source>
        <dbReference type="EMBL" id="SCY31160.1"/>
    </source>
</evidence>
<dbReference type="EMBL" id="FMVN01000006">
    <property type="protein sequence ID" value="SCY31160.1"/>
    <property type="molecule type" value="Genomic_DNA"/>
</dbReference>
<dbReference type="OrthoDB" id="5638079at2"/>
<sequence length="316" mass="36596">MPYYLYIPIAQKNIPANLRSTIKQWVDIEKKRNKDVIVTYLGDKGLINLPQHAKIYVLAPGQAIETPQFLRKVPTKLALGFESTARQFYLSLNPAQQIFVPDIVTNMVADGLFVKNDEHGQQSKTGYNLRIKLFFFDAKKQAQRLAEVFYELLSEQAPRDEEMRALNNIRLDYYPNYTIQGPRKINEQPDHKYTQTTPTKRTKDIRDSIYNNEVCKPVLTLEQVKLAIDEYNRYKSSRCCGLSGLLGLNGLFSSDESTYAIRALNGASCDTTRFEIAQRYMRKYPENKFAECLHPFIDRAREANNSQYWHMPSNQI</sequence>
<reference evidence="1" key="2">
    <citation type="submission" date="2014-09" db="EMBL/GenBank/DDBJ databases">
        <authorList>
            <person name="GOMEZ-VALERO Laura"/>
        </authorList>
    </citation>
    <scope>NUCLEOTIDE SEQUENCE</scope>
    <source>
        <strain evidence="1">ATCC33218</strain>
    </source>
</reference>
<proteinExistence type="predicted"/>
<dbReference type="Proteomes" id="UP000032414">
    <property type="component" value="Chromosome I"/>
</dbReference>
<reference evidence="3" key="1">
    <citation type="submission" date="2014-09" db="EMBL/GenBank/DDBJ databases">
        <authorList>
            <person name="Gomez-Valero L."/>
        </authorList>
    </citation>
    <scope>NUCLEOTIDE SEQUENCE [LARGE SCALE GENOMIC DNA]</scope>
    <source>
        <strain evidence="3">ATCC33218</strain>
    </source>
</reference>
<dbReference type="PATRIC" id="fig|451.8.peg.1457"/>
<protein>
    <submittedName>
        <fullName evidence="1">Uncharacterized protein</fullName>
    </submittedName>
</protein>
<dbReference type="AlphaFoldDB" id="A0A098GI30"/>
<organism evidence="1 3">
    <name type="scientific">Legionella micdadei</name>
    <name type="common">Tatlockia micdadei</name>
    <dbReference type="NCBI Taxonomy" id="451"/>
    <lineage>
        <taxon>Bacteria</taxon>
        <taxon>Pseudomonadati</taxon>
        <taxon>Pseudomonadota</taxon>
        <taxon>Gammaproteobacteria</taxon>
        <taxon>Legionellales</taxon>
        <taxon>Legionellaceae</taxon>
        <taxon>Legionella</taxon>
    </lineage>
</organism>
<evidence type="ECO:0000313" key="4">
    <source>
        <dbReference type="Proteomes" id="UP000182998"/>
    </source>
</evidence>
<dbReference type="Proteomes" id="UP000182998">
    <property type="component" value="Unassembled WGS sequence"/>
</dbReference>
<gene>
    <name evidence="1" type="ORF">LMI_1843</name>
    <name evidence="2" type="ORF">SAMN02982997_01347</name>
</gene>